<keyword evidence="2" id="KW-1185">Reference proteome</keyword>
<gene>
    <name evidence="1" type="ORF">WAE58_04470</name>
</gene>
<proteinExistence type="predicted"/>
<evidence type="ECO:0000313" key="2">
    <source>
        <dbReference type="Proteomes" id="UP001378956"/>
    </source>
</evidence>
<dbReference type="EMBL" id="JBBEUB010000001">
    <property type="protein sequence ID" value="MEJ2901661.1"/>
    <property type="molecule type" value="Genomic_DNA"/>
</dbReference>
<reference evidence="1 2" key="1">
    <citation type="submission" date="2024-03" db="EMBL/GenBank/DDBJ databases">
        <title>Sequence of Lycoming College Course Isolates.</title>
        <authorList>
            <person name="Plotts O."/>
            <person name="Newman J."/>
        </authorList>
    </citation>
    <scope>NUCLEOTIDE SEQUENCE [LARGE SCALE GENOMIC DNA]</scope>
    <source>
        <strain evidence="1 2">CJB-3</strain>
    </source>
</reference>
<dbReference type="Proteomes" id="UP001378956">
    <property type="component" value="Unassembled WGS sequence"/>
</dbReference>
<name>A0ABU8NHD4_9SPHI</name>
<dbReference type="RefSeq" id="WP_337715453.1">
    <property type="nucleotide sequence ID" value="NZ_JBBEUB010000001.1"/>
</dbReference>
<evidence type="ECO:0000313" key="1">
    <source>
        <dbReference type="EMBL" id="MEJ2901661.1"/>
    </source>
</evidence>
<comment type="caution">
    <text evidence="1">The sequence shown here is derived from an EMBL/GenBank/DDBJ whole genome shotgun (WGS) entry which is preliminary data.</text>
</comment>
<dbReference type="PROSITE" id="PS51257">
    <property type="entry name" value="PROKAR_LIPOPROTEIN"/>
    <property type="match status" value="1"/>
</dbReference>
<protein>
    <recommendedName>
        <fullName evidence="3">TerB family tellurite resistance protein</fullName>
    </recommendedName>
</protein>
<organism evidence="1 2">
    <name type="scientific">Pedobacter panaciterrae</name>
    <dbReference type="NCBI Taxonomy" id="363849"/>
    <lineage>
        <taxon>Bacteria</taxon>
        <taxon>Pseudomonadati</taxon>
        <taxon>Bacteroidota</taxon>
        <taxon>Sphingobacteriia</taxon>
        <taxon>Sphingobacteriales</taxon>
        <taxon>Sphingobacteriaceae</taxon>
        <taxon>Pedobacter</taxon>
    </lineage>
</organism>
<accession>A0ABU8NHD4</accession>
<sequence>MEWNRRFFTGVALALACLISTIDVSGQTWAEFFQQKKTQKKYLLNQIAALQVYIGYARKGYELVDNGLQTVRDITSGEFSLHNAFIHSLKQVSPAVRNDSRVAEMISMQVSVLRLSGGWGDHELLSAGNRAYIAEVRSDLRDQCLNSLEELLLVITSGKLEMGEEERLRRIGELYTLMQEHYGFAREFTAQVNLLVRSRERKILELEQMEAHYE</sequence>
<evidence type="ECO:0008006" key="3">
    <source>
        <dbReference type="Google" id="ProtNLM"/>
    </source>
</evidence>